<dbReference type="GO" id="GO:0005634">
    <property type="term" value="C:nucleus"/>
    <property type="evidence" value="ECO:0007669"/>
    <property type="project" value="TreeGrafter"/>
</dbReference>
<dbReference type="SMART" id="SM00714">
    <property type="entry name" value="LITAF"/>
    <property type="match status" value="1"/>
</dbReference>
<keyword evidence="5" id="KW-0479">Metal-binding</keyword>
<accession>A0A8T3CLR6</accession>
<dbReference type="Proteomes" id="UP000829720">
    <property type="component" value="Unassembled WGS sequence"/>
</dbReference>
<keyword evidence="12" id="KW-1185">Reference proteome</keyword>
<dbReference type="PROSITE" id="PS51837">
    <property type="entry name" value="LITAF"/>
    <property type="match status" value="1"/>
</dbReference>
<protein>
    <recommendedName>
        <fullName evidence="10">LITAF domain-containing protein</fullName>
    </recommendedName>
</protein>
<evidence type="ECO:0000256" key="6">
    <source>
        <dbReference type="ARBA" id="ARBA00022833"/>
    </source>
</evidence>
<evidence type="ECO:0000259" key="10">
    <source>
        <dbReference type="PROSITE" id="PS51837"/>
    </source>
</evidence>
<dbReference type="AlphaFoldDB" id="A0A8T3CLR6"/>
<evidence type="ECO:0000256" key="2">
    <source>
        <dbReference type="ARBA" id="ARBA00004414"/>
    </source>
</evidence>
<proteinExistence type="inferred from homology"/>
<evidence type="ECO:0000256" key="4">
    <source>
        <dbReference type="ARBA" id="ARBA00005975"/>
    </source>
</evidence>
<dbReference type="InterPro" id="IPR037519">
    <property type="entry name" value="LITAF_fam"/>
</dbReference>
<evidence type="ECO:0000256" key="7">
    <source>
        <dbReference type="ARBA" id="ARBA00023136"/>
    </source>
</evidence>
<dbReference type="EMBL" id="JAERUA010000022">
    <property type="protein sequence ID" value="KAI1884462.1"/>
    <property type="molecule type" value="Genomic_DNA"/>
</dbReference>
<name>A0A8T3CLR6_9TELE</name>
<dbReference type="Pfam" id="PF10601">
    <property type="entry name" value="zf-LITAF-like"/>
    <property type="match status" value="1"/>
</dbReference>
<dbReference type="OrthoDB" id="4713066at2759"/>
<organism evidence="11 12">
    <name type="scientific">Albula goreensis</name>
    <dbReference type="NCBI Taxonomy" id="1534307"/>
    <lineage>
        <taxon>Eukaryota</taxon>
        <taxon>Metazoa</taxon>
        <taxon>Chordata</taxon>
        <taxon>Craniata</taxon>
        <taxon>Vertebrata</taxon>
        <taxon>Euteleostomi</taxon>
        <taxon>Actinopterygii</taxon>
        <taxon>Neopterygii</taxon>
        <taxon>Teleostei</taxon>
        <taxon>Albuliformes</taxon>
        <taxon>Albulidae</taxon>
        <taxon>Albula</taxon>
    </lineage>
</organism>
<comment type="similarity">
    <text evidence="4">Belongs to the CDIP1/LITAF family.</text>
</comment>
<keyword evidence="9" id="KW-0812">Transmembrane</keyword>
<evidence type="ECO:0000256" key="9">
    <source>
        <dbReference type="SAM" id="Phobius"/>
    </source>
</evidence>
<feature type="region of interest" description="Disordered" evidence="8">
    <location>
        <begin position="1"/>
        <end position="28"/>
    </location>
</feature>
<dbReference type="PANTHER" id="PTHR23292">
    <property type="entry name" value="LIPOPOLYSACCHARIDE-INDUCED TUMOR NECROSIS FACTOR-ALPHA FACTOR"/>
    <property type="match status" value="1"/>
</dbReference>
<dbReference type="GO" id="GO:0098560">
    <property type="term" value="C:cytoplasmic side of late endosome membrane"/>
    <property type="evidence" value="ECO:0007669"/>
    <property type="project" value="TreeGrafter"/>
</dbReference>
<feature type="domain" description="LITAF" evidence="10">
    <location>
        <begin position="56"/>
        <end position="139"/>
    </location>
</feature>
<evidence type="ECO:0000256" key="3">
    <source>
        <dbReference type="ARBA" id="ARBA00004630"/>
    </source>
</evidence>
<keyword evidence="7 9" id="KW-0472">Membrane</keyword>
<evidence type="ECO:0000256" key="8">
    <source>
        <dbReference type="SAM" id="MobiDB-lite"/>
    </source>
</evidence>
<dbReference type="PANTHER" id="PTHR23292:SF48">
    <property type="entry name" value="LIPOPOLYSACCHARIDE-INDUCED TUMOR NECROSIS FACTOR-ALPHA FACTOR HOMOLOG-RELATED"/>
    <property type="match status" value="1"/>
</dbReference>
<comment type="subcellular location">
    <subcellularLocation>
        <location evidence="1">Endosome membrane</location>
        <topology evidence="1">Peripheral membrane protein</topology>
        <orientation evidence="1">Cytoplasmic side</orientation>
    </subcellularLocation>
    <subcellularLocation>
        <location evidence="2">Late endosome membrane</location>
    </subcellularLocation>
    <subcellularLocation>
        <location evidence="3">Lysosome membrane</location>
        <topology evidence="3">Peripheral membrane protein</topology>
        <orientation evidence="3">Cytoplasmic side</orientation>
    </subcellularLocation>
</comment>
<evidence type="ECO:0000313" key="12">
    <source>
        <dbReference type="Proteomes" id="UP000829720"/>
    </source>
</evidence>
<keyword evidence="6" id="KW-0862">Zinc</keyword>
<dbReference type="GO" id="GO:0008270">
    <property type="term" value="F:zinc ion binding"/>
    <property type="evidence" value="ECO:0007669"/>
    <property type="project" value="TreeGrafter"/>
</dbReference>
<gene>
    <name evidence="11" type="ORF">AGOR_G00226640</name>
</gene>
<evidence type="ECO:0000313" key="11">
    <source>
        <dbReference type="EMBL" id="KAI1884462.1"/>
    </source>
</evidence>
<comment type="caution">
    <text evidence="11">The sequence shown here is derived from an EMBL/GenBank/DDBJ whole genome shotgun (WGS) entry which is preliminary data.</text>
</comment>
<evidence type="ECO:0000256" key="1">
    <source>
        <dbReference type="ARBA" id="ARBA00004125"/>
    </source>
</evidence>
<dbReference type="InterPro" id="IPR006629">
    <property type="entry name" value="LITAF"/>
</dbReference>
<dbReference type="GO" id="GO:0098574">
    <property type="term" value="C:cytoplasmic side of lysosomal membrane"/>
    <property type="evidence" value="ECO:0007669"/>
    <property type="project" value="TreeGrafter"/>
</dbReference>
<feature type="transmembrane region" description="Helical" evidence="9">
    <location>
        <begin position="93"/>
        <end position="116"/>
    </location>
</feature>
<reference evidence="11" key="1">
    <citation type="submission" date="2021-01" db="EMBL/GenBank/DDBJ databases">
        <authorList>
            <person name="Zahm M."/>
            <person name="Roques C."/>
            <person name="Cabau C."/>
            <person name="Klopp C."/>
            <person name="Donnadieu C."/>
            <person name="Jouanno E."/>
            <person name="Lampietro C."/>
            <person name="Louis A."/>
            <person name="Herpin A."/>
            <person name="Echchiki A."/>
            <person name="Berthelot C."/>
            <person name="Parey E."/>
            <person name="Roest-Crollius H."/>
            <person name="Braasch I."/>
            <person name="Postlethwait J."/>
            <person name="Bobe J."/>
            <person name="Montfort J."/>
            <person name="Bouchez O."/>
            <person name="Begum T."/>
            <person name="Mejri S."/>
            <person name="Adams A."/>
            <person name="Chen W.-J."/>
            <person name="Guiguen Y."/>
        </authorList>
    </citation>
    <scope>NUCLEOTIDE SEQUENCE</scope>
    <source>
        <tissue evidence="11">Blood</tissue>
    </source>
</reference>
<sequence length="174" mass="19125">MEKNPEQPQGAPPPYMAPPANYGGTASTPQAGFPAGPSLVSYPPPTQFVGVPSMTPAGSTVILTSGLSNIPCQTQCPHCQQLVVSQTSHTPGLLTWLICGTLTLFGCWLCCFIPFCMDDCKDVEHRCPNCHNLVYVYKRIQRKLERARSMFLYHCHIPVEQPTVKSVEKMDSVE</sequence>
<evidence type="ECO:0000256" key="5">
    <source>
        <dbReference type="ARBA" id="ARBA00022723"/>
    </source>
</evidence>
<keyword evidence="9" id="KW-1133">Transmembrane helix</keyword>